<keyword evidence="2" id="KW-0132">Cell division</keyword>
<evidence type="ECO:0000256" key="1">
    <source>
        <dbReference type="SAM" id="Phobius"/>
    </source>
</evidence>
<feature type="transmembrane region" description="Helical" evidence="1">
    <location>
        <begin position="37"/>
        <end position="56"/>
    </location>
</feature>
<keyword evidence="1" id="KW-1133">Transmembrane helix</keyword>
<keyword evidence="3" id="KW-1185">Reference proteome</keyword>
<evidence type="ECO:0000313" key="2">
    <source>
        <dbReference type="EMBL" id="MEE6701139.1"/>
    </source>
</evidence>
<dbReference type="EMBL" id="JAQSFA010000009">
    <property type="protein sequence ID" value="MEE6701139.1"/>
    <property type="molecule type" value="Genomic_DNA"/>
</dbReference>
<dbReference type="RefSeq" id="WP_331191646.1">
    <property type="nucleotide sequence ID" value="NZ_JAQSEO010000006.1"/>
</dbReference>
<name>A0ABU7SST9_9LACO</name>
<protein>
    <submittedName>
        <fullName evidence="2">Cell division protein FtsL</fullName>
    </submittedName>
</protein>
<keyword evidence="1" id="KW-0812">Transmembrane</keyword>
<keyword evidence="2" id="KW-0131">Cell cycle</keyword>
<reference evidence="2 3" key="1">
    <citation type="submission" date="2023-02" db="EMBL/GenBank/DDBJ databases">
        <title>The predominant lactic acid bacteria and yeasts involved in the spontaneous fermentation of millet during the production of the traditional porridge Hausa koko in Ghana.</title>
        <authorList>
            <person name="Atter A."/>
            <person name="Diaz M."/>
        </authorList>
    </citation>
    <scope>NUCLEOTIDE SEQUENCE [LARGE SCALE GENOMIC DNA]</scope>
    <source>
        <strain evidence="2 3">FI11552</strain>
    </source>
</reference>
<comment type="caution">
    <text evidence="2">The sequence shown here is derived from an EMBL/GenBank/DDBJ whole genome shotgun (WGS) entry which is preliminary data.</text>
</comment>
<sequence length="118" mass="13006">MVSNTARELSNGQATRPAQQAHPVGVVKVAWSPFERSLMFVGSIVTLCLVITLLSTKVTMNSRQHHLQDLQNQITRVKNSNTSAHQEIAELTSQSNLKAAAHKYGLSDKISNVRNINK</sequence>
<keyword evidence="1" id="KW-0472">Membrane</keyword>
<dbReference type="GO" id="GO:0051301">
    <property type="term" value="P:cell division"/>
    <property type="evidence" value="ECO:0007669"/>
    <property type="project" value="UniProtKB-KW"/>
</dbReference>
<evidence type="ECO:0000313" key="3">
    <source>
        <dbReference type="Proteomes" id="UP001335665"/>
    </source>
</evidence>
<gene>
    <name evidence="2" type="ORF">PS396_04925</name>
</gene>
<accession>A0ABU7SST9</accession>
<organism evidence="2 3">
    <name type="scientific">Limosilactobacillus pontis</name>
    <dbReference type="NCBI Taxonomy" id="35787"/>
    <lineage>
        <taxon>Bacteria</taxon>
        <taxon>Bacillati</taxon>
        <taxon>Bacillota</taxon>
        <taxon>Bacilli</taxon>
        <taxon>Lactobacillales</taxon>
        <taxon>Lactobacillaceae</taxon>
        <taxon>Limosilactobacillus</taxon>
    </lineage>
</organism>
<proteinExistence type="predicted"/>
<dbReference type="Proteomes" id="UP001335665">
    <property type="component" value="Unassembled WGS sequence"/>
</dbReference>